<dbReference type="EMBL" id="JADBJN010000002">
    <property type="protein sequence ID" value="KAG5677150.1"/>
    <property type="molecule type" value="Genomic_DNA"/>
</dbReference>
<dbReference type="AlphaFoldDB" id="A0A9J6C6C1"/>
<reference evidence="1" key="1">
    <citation type="submission" date="2021-03" db="EMBL/GenBank/DDBJ databases">
        <title>Chromosome level genome of the anhydrobiotic midge Polypedilum vanderplanki.</title>
        <authorList>
            <person name="Yoshida Y."/>
            <person name="Kikawada T."/>
            <person name="Gusev O."/>
        </authorList>
    </citation>
    <scope>NUCLEOTIDE SEQUENCE</scope>
    <source>
        <strain evidence="1">NIAS01</strain>
        <tissue evidence="1">Whole body or cell culture</tissue>
    </source>
</reference>
<accession>A0A9J6C6C1</accession>
<evidence type="ECO:0000313" key="1">
    <source>
        <dbReference type="EMBL" id="KAG5677150.1"/>
    </source>
</evidence>
<evidence type="ECO:0000313" key="2">
    <source>
        <dbReference type="Proteomes" id="UP001107558"/>
    </source>
</evidence>
<organism evidence="1 2">
    <name type="scientific">Polypedilum vanderplanki</name>
    <name type="common">Sleeping chironomid midge</name>
    <dbReference type="NCBI Taxonomy" id="319348"/>
    <lineage>
        <taxon>Eukaryota</taxon>
        <taxon>Metazoa</taxon>
        <taxon>Ecdysozoa</taxon>
        <taxon>Arthropoda</taxon>
        <taxon>Hexapoda</taxon>
        <taxon>Insecta</taxon>
        <taxon>Pterygota</taxon>
        <taxon>Neoptera</taxon>
        <taxon>Endopterygota</taxon>
        <taxon>Diptera</taxon>
        <taxon>Nematocera</taxon>
        <taxon>Chironomoidea</taxon>
        <taxon>Chironomidae</taxon>
        <taxon>Chironominae</taxon>
        <taxon>Polypedilum</taxon>
        <taxon>Polypedilum</taxon>
    </lineage>
</organism>
<sequence>MENFSDFHLNVKKKKMNQFHSDETISKILKKVKELPLKPKSCKYVQKLVSEKKIIDIGELIKADKRSVEFEVTVNVNVEPFEKLKNENAKVIVLDDDYDIDYRGIVHIYSRISQIGETKNFDICELGTGMNYEHELLTLLKYNNIVIQLMIKDTKSLEQIIAENPSKIVKIFEEVVKFILDISVNHVMFWEHNSKGAENILWQNQKWIILTGDNKVLNANFINNFTKVFDLFFQKGMSMKPMEKEFWKIVQKDTKLFSDIFGRIHRIYFKKI</sequence>
<comment type="caution">
    <text evidence="1">The sequence shown here is derived from an EMBL/GenBank/DDBJ whole genome shotgun (WGS) entry which is preliminary data.</text>
</comment>
<dbReference type="Proteomes" id="UP001107558">
    <property type="component" value="Chromosome 2"/>
</dbReference>
<gene>
    <name evidence="1" type="ORF">PVAND_006932</name>
</gene>
<protein>
    <submittedName>
        <fullName evidence="1">Uncharacterized protein</fullName>
    </submittedName>
</protein>
<keyword evidence="2" id="KW-1185">Reference proteome</keyword>
<proteinExistence type="predicted"/>
<name>A0A9J6C6C1_POLVA</name>